<feature type="domain" description="DUF7651" evidence="3">
    <location>
        <begin position="60"/>
        <end position="130"/>
    </location>
</feature>
<organism evidence="4 5">
    <name type="scientific">Datura stramonium</name>
    <name type="common">Jimsonweed</name>
    <name type="synonym">Common thornapple</name>
    <dbReference type="NCBI Taxonomy" id="4076"/>
    <lineage>
        <taxon>Eukaryota</taxon>
        <taxon>Viridiplantae</taxon>
        <taxon>Streptophyta</taxon>
        <taxon>Embryophyta</taxon>
        <taxon>Tracheophyta</taxon>
        <taxon>Spermatophyta</taxon>
        <taxon>Magnoliopsida</taxon>
        <taxon>eudicotyledons</taxon>
        <taxon>Gunneridae</taxon>
        <taxon>Pentapetalae</taxon>
        <taxon>asterids</taxon>
        <taxon>lamiids</taxon>
        <taxon>Solanales</taxon>
        <taxon>Solanaceae</taxon>
        <taxon>Solanoideae</taxon>
        <taxon>Datureae</taxon>
        <taxon>Datura</taxon>
    </lineage>
</organism>
<keyword evidence="5" id="KW-1185">Reference proteome</keyword>
<sequence>MPGLPLVARETTQDSATHLSAEEEIAAEESLSSYCKPVELYNILQRRAVRNPSFLQRCLQYKIQAKHKRRIEMTISVPATVSDESQVQKLFPLCVILARPVSSAAAAEAHSAVYQFSEACISTSFSGIDGI</sequence>
<proteinExistence type="predicted"/>
<dbReference type="Pfam" id="PF24663">
    <property type="entry name" value="DUF7651"/>
    <property type="match status" value="1"/>
</dbReference>
<dbReference type="PANTHER" id="PTHR22597:SF22">
    <property type="entry name" value="POLYCOMB GROUP PROTEIN EMBRYONIC FLOWER 2-RELATED"/>
    <property type="match status" value="1"/>
</dbReference>
<evidence type="ECO:0000313" key="4">
    <source>
        <dbReference type="EMBL" id="MCE2055634.1"/>
    </source>
</evidence>
<keyword evidence="1" id="KW-0805">Transcription regulation</keyword>
<evidence type="ECO:0000259" key="3">
    <source>
        <dbReference type="Pfam" id="PF24663"/>
    </source>
</evidence>
<evidence type="ECO:0000313" key="5">
    <source>
        <dbReference type="Proteomes" id="UP000823775"/>
    </source>
</evidence>
<reference evidence="4 5" key="1">
    <citation type="journal article" date="2021" name="BMC Genomics">
        <title>Datura genome reveals duplications of psychoactive alkaloid biosynthetic genes and high mutation rate following tissue culture.</title>
        <authorList>
            <person name="Rajewski A."/>
            <person name="Carter-House D."/>
            <person name="Stajich J."/>
            <person name="Litt A."/>
        </authorList>
    </citation>
    <scope>NUCLEOTIDE SEQUENCE [LARGE SCALE GENOMIC DNA]</scope>
    <source>
        <strain evidence="4">AR-01</strain>
    </source>
</reference>
<evidence type="ECO:0000256" key="1">
    <source>
        <dbReference type="ARBA" id="ARBA00023015"/>
    </source>
</evidence>
<dbReference type="InterPro" id="IPR056068">
    <property type="entry name" value="EMF2-like_DUF7651"/>
</dbReference>
<gene>
    <name evidence="4" type="ORF">HAX54_043079</name>
</gene>
<evidence type="ECO:0000256" key="2">
    <source>
        <dbReference type="ARBA" id="ARBA00023163"/>
    </source>
</evidence>
<name>A0ABS8W0F5_DATST</name>
<dbReference type="Proteomes" id="UP000823775">
    <property type="component" value="Unassembled WGS sequence"/>
</dbReference>
<protein>
    <recommendedName>
        <fullName evidence="3">DUF7651 domain-containing protein</fullName>
    </recommendedName>
</protein>
<dbReference type="PANTHER" id="PTHR22597">
    <property type="entry name" value="POLYCOMB GROUP PROTEIN"/>
    <property type="match status" value="1"/>
</dbReference>
<keyword evidence="2" id="KW-0804">Transcription</keyword>
<comment type="caution">
    <text evidence="4">The sequence shown here is derived from an EMBL/GenBank/DDBJ whole genome shotgun (WGS) entry which is preliminary data.</text>
</comment>
<dbReference type="EMBL" id="JACEIK010006411">
    <property type="protein sequence ID" value="MCE2055634.1"/>
    <property type="molecule type" value="Genomic_DNA"/>
</dbReference>
<accession>A0ABS8W0F5</accession>